<feature type="compositionally biased region" description="Low complexity" evidence="1">
    <location>
        <begin position="26"/>
        <end position="40"/>
    </location>
</feature>
<gene>
    <name evidence="2" type="ORF">E2C01_010284</name>
</gene>
<keyword evidence="3" id="KW-1185">Reference proteome</keyword>
<comment type="caution">
    <text evidence="2">The sequence shown here is derived from an EMBL/GenBank/DDBJ whole genome shotgun (WGS) entry which is preliminary data.</text>
</comment>
<dbReference type="Proteomes" id="UP000324222">
    <property type="component" value="Unassembled WGS sequence"/>
</dbReference>
<evidence type="ECO:0000256" key="1">
    <source>
        <dbReference type="SAM" id="MobiDB-lite"/>
    </source>
</evidence>
<organism evidence="2 3">
    <name type="scientific">Portunus trituberculatus</name>
    <name type="common">Swimming crab</name>
    <name type="synonym">Neptunus trituberculatus</name>
    <dbReference type="NCBI Taxonomy" id="210409"/>
    <lineage>
        <taxon>Eukaryota</taxon>
        <taxon>Metazoa</taxon>
        <taxon>Ecdysozoa</taxon>
        <taxon>Arthropoda</taxon>
        <taxon>Crustacea</taxon>
        <taxon>Multicrustacea</taxon>
        <taxon>Malacostraca</taxon>
        <taxon>Eumalacostraca</taxon>
        <taxon>Eucarida</taxon>
        <taxon>Decapoda</taxon>
        <taxon>Pleocyemata</taxon>
        <taxon>Brachyura</taxon>
        <taxon>Eubrachyura</taxon>
        <taxon>Portunoidea</taxon>
        <taxon>Portunidae</taxon>
        <taxon>Portuninae</taxon>
        <taxon>Portunus</taxon>
    </lineage>
</organism>
<feature type="compositionally biased region" description="Basic and acidic residues" evidence="1">
    <location>
        <begin position="1"/>
        <end position="10"/>
    </location>
</feature>
<evidence type="ECO:0000313" key="3">
    <source>
        <dbReference type="Proteomes" id="UP000324222"/>
    </source>
</evidence>
<reference evidence="2 3" key="1">
    <citation type="submission" date="2019-05" db="EMBL/GenBank/DDBJ databases">
        <title>Another draft genome of Portunus trituberculatus and its Hox gene families provides insights of decapod evolution.</title>
        <authorList>
            <person name="Jeong J.-H."/>
            <person name="Song I."/>
            <person name="Kim S."/>
            <person name="Choi T."/>
            <person name="Kim D."/>
            <person name="Ryu S."/>
            <person name="Kim W."/>
        </authorList>
    </citation>
    <scope>NUCLEOTIDE SEQUENCE [LARGE SCALE GENOMIC DNA]</scope>
    <source>
        <tissue evidence="2">Muscle</tissue>
    </source>
</reference>
<evidence type="ECO:0000313" key="2">
    <source>
        <dbReference type="EMBL" id="MPC17426.1"/>
    </source>
</evidence>
<protein>
    <submittedName>
        <fullName evidence="2">Uncharacterized protein</fullName>
    </submittedName>
</protein>
<sequence length="84" mass="9180">MEEDEKEMRNRSGIGEGAKASFPTLGKQPSSSQSPKGPDPWNEVCSLGNTSFLKPQDSRHKRLDLVEIRLCVGSGGGGWLEHKL</sequence>
<name>A0A5B7D898_PORTR</name>
<proteinExistence type="predicted"/>
<feature type="region of interest" description="Disordered" evidence="1">
    <location>
        <begin position="1"/>
        <end position="58"/>
    </location>
</feature>
<dbReference type="EMBL" id="VSRR010000588">
    <property type="protein sequence ID" value="MPC17426.1"/>
    <property type="molecule type" value="Genomic_DNA"/>
</dbReference>
<accession>A0A5B7D898</accession>
<dbReference type="AlphaFoldDB" id="A0A5B7D898"/>